<dbReference type="Gene3D" id="2.40.128.20">
    <property type="match status" value="1"/>
</dbReference>
<dbReference type="SUPFAM" id="SSF50814">
    <property type="entry name" value="Lipocalins"/>
    <property type="match status" value="1"/>
</dbReference>
<dbReference type="EMBL" id="VCHE01000061">
    <property type="protein sequence ID" value="KAB2573329.1"/>
    <property type="molecule type" value="Genomic_DNA"/>
</dbReference>
<evidence type="ECO:0000313" key="1">
    <source>
        <dbReference type="EMBL" id="KAB2573329.1"/>
    </source>
</evidence>
<protein>
    <submittedName>
        <fullName evidence="1">Uncharacterized protein</fullName>
    </submittedName>
</protein>
<proteinExistence type="predicted"/>
<dbReference type="InterPro" id="IPR053037">
    <property type="entry name" value="Pericyclase_pydY-like"/>
</dbReference>
<dbReference type="Proteomes" id="UP000325902">
    <property type="component" value="Unassembled WGS sequence"/>
</dbReference>
<evidence type="ECO:0000313" key="2">
    <source>
        <dbReference type="Proteomes" id="UP000325902"/>
    </source>
</evidence>
<dbReference type="PANTHER" id="PTHR38115:SF1">
    <property type="entry name" value="LIPOCALIN-LIKE DOMAIN-CONTAINING PROTEIN"/>
    <property type="match status" value="1"/>
</dbReference>
<dbReference type="AlphaFoldDB" id="A0A5N5D6H1"/>
<gene>
    <name evidence="1" type="ORF">DBV05_g8002</name>
</gene>
<organism evidence="1 2">
    <name type="scientific">Lasiodiplodia theobromae</name>
    <dbReference type="NCBI Taxonomy" id="45133"/>
    <lineage>
        <taxon>Eukaryota</taxon>
        <taxon>Fungi</taxon>
        <taxon>Dikarya</taxon>
        <taxon>Ascomycota</taxon>
        <taxon>Pezizomycotina</taxon>
        <taxon>Dothideomycetes</taxon>
        <taxon>Dothideomycetes incertae sedis</taxon>
        <taxon>Botryosphaeriales</taxon>
        <taxon>Botryosphaeriaceae</taxon>
        <taxon>Lasiodiplodia</taxon>
    </lineage>
</organism>
<dbReference type="PANTHER" id="PTHR38115">
    <property type="entry name" value="LIPOCALIN-LIKE DOMAIN-CONTAINING PROTEIN"/>
    <property type="match status" value="1"/>
</dbReference>
<comment type="caution">
    <text evidence="1">The sequence shown here is derived from an EMBL/GenBank/DDBJ whole genome shotgun (WGS) entry which is preliminary data.</text>
</comment>
<sequence>MAAPPEKTISNLTGKWTLDRKLSSGLDEVMALQGVGWLKIKALSVINVTETYKQYIDDAGVTHIDVVPTVTGGFKGEESNCIVDGVKRARTLQEFGEVMESCQWSDLTDVDEEFLRDGWVYAEGEKTGPKNLYMNVTMDKGACVLKGVWGFIDVEGKRYHARKSTCTKDGKTAKCCHVYGWKESA</sequence>
<dbReference type="OrthoDB" id="425354at2759"/>
<name>A0A5N5D6H1_9PEZI</name>
<dbReference type="InterPro" id="IPR012674">
    <property type="entry name" value="Calycin"/>
</dbReference>
<reference evidence="1 2" key="1">
    <citation type="journal article" date="2019" name="Sci. Rep.">
        <title>A multi-omics analysis of the grapevine pathogen Lasiodiplodia theobromae reveals that temperature affects the expression of virulence- and pathogenicity-related genes.</title>
        <authorList>
            <person name="Felix C."/>
            <person name="Meneses R."/>
            <person name="Goncalves M.F.M."/>
            <person name="Tilleman L."/>
            <person name="Duarte A.S."/>
            <person name="Jorrin-Novo J.V."/>
            <person name="Van de Peer Y."/>
            <person name="Deforce D."/>
            <person name="Van Nieuwerburgh F."/>
            <person name="Esteves A.C."/>
            <person name="Alves A."/>
        </authorList>
    </citation>
    <scope>NUCLEOTIDE SEQUENCE [LARGE SCALE GENOMIC DNA]</scope>
    <source>
        <strain evidence="1 2">LA-SOL3</strain>
    </source>
</reference>
<accession>A0A5N5D6H1</accession>
<keyword evidence="2" id="KW-1185">Reference proteome</keyword>